<dbReference type="EMBL" id="NKYE01000005">
    <property type="protein sequence ID" value="OZM73300.1"/>
    <property type="molecule type" value="Genomic_DNA"/>
</dbReference>
<dbReference type="Pfam" id="PF00296">
    <property type="entry name" value="Bac_luciferase"/>
    <property type="match status" value="1"/>
</dbReference>
<accession>A0A263D4C2</accession>
<dbReference type="InterPro" id="IPR036661">
    <property type="entry name" value="Luciferase-like_sf"/>
</dbReference>
<dbReference type="GO" id="GO:0008726">
    <property type="term" value="F:alkanesulfonate monooxygenase activity"/>
    <property type="evidence" value="ECO:0007669"/>
    <property type="project" value="TreeGrafter"/>
</dbReference>
<keyword evidence="4" id="KW-0503">Monooxygenase</keyword>
<keyword evidence="2" id="KW-0288">FMN</keyword>
<dbReference type="InParanoid" id="A0A263D4C2"/>
<dbReference type="OrthoDB" id="4566556at2"/>
<evidence type="ECO:0000256" key="2">
    <source>
        <dbReference type="ARBA" id="ARBA00022643"/>
    </source>
</evidence>
<dbReference type="AlphaFoldDB" id="A0A263D4C2"/>
<keyword evidence="3" id="KW-0560">Oxidoreductase</keyword>
<dbReference type="Proteomes" id="UP000242444">
    <property type="component" value="Unassembled WGS sequence"/>
</dbReference>
<evidence type="ECO:0000256" key="3">
    <source>
        <dbReference type="ARBA" id="ARBA00023002"/>
    </source>
</evidence>
<dbReference type="InterPro" id="IPR011251">
    <property type="entry name" value="Luciferase-like_dom"/>
</dbReference>
<protein>
    <submittedName>
        <fullName evidence="6">LLM class flavin-dependent oxidoreductase</fullName>
    </submittedName>
</protein>
<dbReference type="Gene3D" id="3.20.20.30">
    <property type="entry name" value="Luciferase-like domain"/>
    <property type="match status" value="1"/>
</dbReference>
<dbReference type="PANTHER" id="PTHR42847:SF4">
    <property type="entry name" value="ALKANESULFONATE MONOOXYGENASE-RELATED"/>
    <property type="match status" value="1"/>
</dbReference>
<organism evidence="6 7">
    <name type="scientific">Amycolatopsis antarctica</name>
    <dbReference type="NCBI Taxonomy" id="1854586"/>
    <lineage>
        <taxon>Bacteria</taxon>
        <taxon>Bacillati</taxon>
        <taxon>Actinomycetota</taxon>
        <taxon>Actinomycetes</taxon>
        <taxon>Pseudonocardiales</taxon>
        <taxon>Pseudonocardiaceae</taxon>
        <taxon>Amycolatopsis</taxon>
    </lineage>
</organism>
<gene>
    <name evidence="6" type="ORF">CFN78_10620</name>
</gene>
<dbReference type="SUPFAM" id="SSF51679">
    <property type="entry name" value="Bacterial luciferase-like"/>
    <property type="match status" value="1"/>
</dbReference>
<keyword evidence="1" id="KW-0285">Flavoprotein</keyword>
<evidence type="ECO:0000256" key="4">
    <source>
        <dbReference type="ARBA" id="ARBA00023033"/>
    </source>
</evidence>
<comment type="caution">
    <text evidence="6">The sequence shown here is derived from an EMBL/GenBank/DDBJ whole genome shotgun (WGS) entry which is preliminary data.</text>
</comment>
<name>A0A263D4C2_9PSEU</name>
<dbReference type="PANTHER" id="PTHR42847">
    <property type="entry name" value="ALKANESULFONATE MONOOXYGENASE"/>
    <property type="match status" value="1"/>
</dbReference>
<dbReference type="RefSeq" id="WP_094862555.1">
    <property type="nucleotide sequence ID" value="NZ_NKYE01000005.1"/>
</dbReference>
<proteinExistence type="predicted"/>
<sequence length="302" mass="30928">MSVHVGALLPINAARGGGRIADVRQAARHGEAVGLDGVWCGDHLTSPSPIMDSTVALAAAAAVTERIAIGYSVLLLALRQQAWAAKQLASLQYLSGGRLRLGVGIGGVGTPNEWEAAGIPSGTRAARTDAMLAALPDLFTGEPAPLTAEDGRPTVTIGPAAEMPEVWIGGTSEAALRRTVAYGQGWLAALRTPDQLAEGAAKLAAIAGEKGSAVPKIGTMVFASVTDSPSPDSAVMRALTGGYGLPEELAAQVAVNGSAEQLAERFAEYVDAGASTLLVVPFGEDTLVQYDHIAHARELLHG</sequence>
<evidence type="ECO:0000256" key="1">
    <source>
        <dbReference type="ARBA" id="ARBA00022630"/>
    </source>
</evidence>
<dbReference type="GO" id="GO:0046306">
    <property type="term" value="P:alkanesulfonate catabolic process"/>
    <property type="evidence" value="ECO:0007669"/>
    <property type="project" value="TreeGrafter"/>
</dbReference>
<reference evidence="6 7" key="1">
    <citation type="submission" date="2017-07" db="EMBL/GenBank/DDBJ databases">
        <title>Amycolatopsis antarcticus sp. nov., isolated from the surface of an Antarcticus brown macroalga.</title>
        <authorList>
            <person name="Wang J."/>
            <person name="Leiva S."/>
            <person name="Huang J."/>
            <person name="Huang Y."/>
        </authorList>
    </citation>
    <scope>NUCLEOTIDE SEQUENCE [LARGE SCALE GENOMIC DNA]</scope>
    <source>
        <strain evidence="6 7">AU-G6</strain>
    </source>
</reference>
<dbReference type="InterPro" id="IPR050172">
    <property type="entry name" value="SsuD_RutA_monooxygenase"/>
</dbReference>
<keyword evidence="7" id="KW-1185">Reference proteome</keyword>
<evidence type="ECO:0000313" key="6">
    <source>
        <dbReference type="EMBL" id="OZM73300.1"/>
    </source>
</evidence>
<evidence type="ECO:0000313" key="7">
    <source>
        <dbReference type="Proteomes" id="UP000242444"/>
    </source>
</evidence>
<evidence type="ECO:0000259" key="5">
    <source>
        <dbReference type="Pfam" id="PF00296"/>
    </source>
</evidence>
<feature type="domain" description="Luciferase-like" evidence="5">
    <location>
        <begin position="16"/>
        <end position="230"/>
    </location>
</feature>